<keyword evidence="2" id="KW-1185">Reference proteome</keyword>
<comment type="caution">
    <text evidence="1">The sequence shown here is derived from an EMBL/GenBank/DDBJ whole genome shotgun (WGS) entry which is preliminary data.</text>
</comment>
<dbReference type="RefSeq" id="WP_153494538.1">
    <property type="nucleotide sequence ID" value="NZ_CBCRWP010000001.1"/>
</dbReference>
<organism evidence="1 2">
    <name type="scientific">Lactococcus hircilactis</name>
    <dbReference type="NCBI Taxonomy" id="1494462"/>
    <lineage>
        <taxon>Bacteria</taxon>
        <taxon>Bacillati</taxon>
        <taxon>Bacillota</taxon>
        <taxon>Bacilli</taxon>
        <taxon>Lactobacillales</taxon>
        <taxon>Streptococcaceae</taxon>
        <taxon>Lactococcus</taxon>
    </lineage>
</organism>
<proteinExistence type="predicted"/>
<name>A0A7X1Z6G9_9LACT</name>
<dbReference type="AlphaFoldDB" id="A0A7X1Z6G9"/>
<accession>A0A7X1Z6G9</accession>
<evidence type="ECO:0000313" key="1">
    <source>
        <dbReference type="EMBL" id="MQW38388.1"/>
    </source>
</evidence>
<protein>
    <submittedName>
        <fullName evidence="1">Type III secretion system protein PrgE</fullName>
    </submittedName>
</protein>
<reference evidence="1 2" key="1">
    <citation type="submission" date="2019-10" db="EMBL/GenBank/DDBJ databases">
        <authorList>
            <person name="Dong K."/>
        </authorList>
    </citation>
    <scope>NUCLEOTIDE SEQUENCE [LARGE SCALE GENOMIC DNA]</scope>
    <source>
        <strain evidence="1 2">DSM 28960</strain>
    </source>
</reference>
<dbReference type="OrthoDB" id="2194736at2"/>
<dbReference type="Proteomes" id="UP000439550">
    <property type="component" value="Unassembled WGS sequence"/>
</dbReference>
<gene>
    <name evidence="1" type="ORF">GHI93_00285</name>
</gene>
<dbReference type="EMBL" id="WITJ01000001">
    <property type="protein sequence ID" value="MQW38388.1"/>
    <property type="molecule type" value="Genomic_DNA"/>
</dbReference>
<sequence>MKFEVKTEQRSTEYKDFPEGVHEATIARAQMTRTNDGMRNMIKLRITGENEESGFYNITFGDEMGEEQLMFVLTSIMNNGFDIPEEIDYDYNQETVDFLKNKPVYIEVKNKIYMGKTRGNITRVLNQEEFDALYEDE</sequence>
<evidence type="ECO:0000313" key="2">
    <source>
        <dbReference type="Proteomes" id="UP000439550"/>
    </source>
</evidence>